<gene>
    <name evidence="3" type="ORF">SAMN05660836_01945</name>
</gene>
<evidence type="ECO:0000313" key="4">
    <source>
        <dbReference type="Proteomes" id="UP000199611"/>
    </source>
</evidence>
<evidence type="ECO:0000259" key="2">
    <source>
        <dbReference type="SMART" id="SM00849"/>
    </source>
</evidence>
<feature type="domain" description="Metallo-beta-lactamase" evidence="2">
    <location>
        <begin position="52"/>
        <end position="251"/>
    </location>
</feature>
<dbReference type="EMBL" id="FOUU01000006">
    <property type="protein sequence ID" value="SFM91318.1"/>
    <property type="molecule type" value="Genomic_DNA"/>
</dbReference>
<dbReference type="PANTHER" id="PTHR42951:SF17">
    <property type="entry name" value="METALLO-BETA-LACTAMASE DOMAIN-CONTAINING PROTEIN"/>
    <property type="match status" value="1"/>
</dbReference>
<organism evidence="3 4">
    <name type="scientific">Thermodesulforhabdus norvegica</name>
    <dbReference type="NCBI Taxonomy" id="39841"/>
    <lineage>
        <taxon>Bacteria</taxon>
        <taxon>Pseudomonadati</taxon>
        <taxon>Thermodesulfobacteriota</taxon>
        <taxon>Syntrophobacteria</taxon>
        <taxon>Syntrophobacterales</taxon>
        <taxon>Thermodesulforhabdaceae</taxon>
        <taxon>Thermodesulforhabdus</taxon>
    </lineage>
</organism>
<dbReference type="Gene3D" id="3.60.15.10">
    <property type="entry name" value="Ribonuclease Z/Hydroxyacylglutathione hydrolase-like"/>
    <property type="match status" value="1"/>
</dbReference>
<dbReference type="InterPro" id="IPR050855">
    <property type="entry name" value="NDM-1-like"/>
</dbReference>
<dbReference type="SMART" id="SM00849">
    <property type="entry name" value="Lactamase_B"/>
    <property type="match status" value="1"/>
</dbReference>
<evidence type="ECO:0000313" key="3">
    <source>
        <dbReference type="EMBL" id="SFM91318.1"/>
    </source>
</evidence>
<feature type="compositionally biased region" description="Basic and acidic residues" evidence="1">
    <location>
        <begin position="1"/>
        <end position="19"/>
    </location>
</feature>
<dbReference type="Pfam" id="PF00753">
    <property type="entry name" value="Lactamase_B"/>
    <property type="match status" value="1"/>
</dbReference>
<dbReference type="SUPFAM" id="SSF56281">
    <property type="entry name" value="Metallo-hydrolase/oxidoreductase"/>
    <property type="match status" value="1"/>
</dbReference>
<evidence type="ECO:0000256" key="1">
    <source>
        <dbReference type="SAM" id="MobiDB-lite"/>
    </source>
</evidence>
<reference evidence="4" key="1">
    <citation type="submission" date="2016-10" db="EMBL/GenBank/DDBJ databases">
        <authorList>
            <person name="Varghese N."/>
            <person name="Submissions S."/>
        </authorList>
    </citation>
    <scope>NUCLEOTIDE SEQUENCE [LARGE SCALE GENOMIC DNA]</scope>
    <source>
        <strain evidence="4">DSM 9990</strain>
    </source>
</reference>
<accession>A0A1I4UQU9</accession>
<feature type="region of interest" description="Disordered" evidence="1">
    <location>
        <begin position="1"/>
        <end position="35"/>
    </location>
</feature>
<dbReference type="InterPro" id="IPR001279">
    <property type="entry name" value="Metallo-B-lactamas"/>
</dbReference>
<keyword evidence="4" id="KW-1185">Reference proteome</keyword>
<dbReference type="InterPro" id="IPR036866">
    <property type="entry name" value="RibonucZ/Hydroxyglut_hydro"/>
</dbReference>
<protein>
    <submittedName>
        <fullName evidence="3">Glyoxylase, beta-lactamase superfamily II</fullName>
    </submittedName>
</protein>
<dbReference type="PANTHER" id="PTHR42951">
    <property type="entry name" value="METALLO-BETA-LACTAMASE DOMAIN-CONTAINING"/>
    <property type="match status" value="1"/>
</dbReference>
<dbReference type="Proteomes" id="UP000199611">
    <property type="component" value="Unassembled WGS sequence"/>
</dbReference>
<dbReference type="STRING" id="39841.SAMN05660836_01945"/>
<dbReference type="RefSeq" id="WP_177193601.1">
    <property type="nucleotide sequence ID" value="NZ_FOUU01000006.1"/>
</dbReference>
<name>A0A1I4UQU9_9BACT</name>
<dbReference type="AlphaFoldDB" id="A0A1I4UQU9"/>
<proteinExistence type="predicted"/>
<sequence length="278" mass="29895">MKKEIPPLCHARTDRRGSQKDPQVPAERRVPRGGEGLTEEGGVRIIRLHLLFASAYLVMHRGKALLVDAGPPGSERILLGALRRYGVGQDALKLIVVTHAHFDHAGGLSRLRNVYRALICAHVAEKPFLLSGETCLPPGTNPLGTAASKLARPFKAFFRYAAIEPDIVLSDAMELQSFGFPGRVLPTPGHTAGSLSVLLDNGACFIGDGAANVPFPGCCSVFPPFACDMSTLTMSWRRIIEAGANHVYPGHGRPFSIARMREELEKLVGGSTGGLQSR</sequence>